<proteinExistence type="predicted"/>
<name>A0AAV4YF21_AERCA</name>
<gene>
    <name evidence="1" type="ORF">KAM343_06130</name>
    <name evidence="2" type="ORF">SJS77_22180</name>
</gene>
<evidence type="ECO:0000313" key="3">
    <source>
        <dbReference type="Proteomes" id="UP000886939"/>
    </source>
</evidence>
<evidence type="ECO:0000313" key="1">
    <source>
        <dbReference type="EMBL" id="GJA39817.1"/>
    </source>
</evidence>
<protein>
    <submittedName>
        <fullName evidence="1">Uncharacterized protein</fullName>
    </submittedName>
</protein>
<sequence length="57" mass="6014">MANSSLKTNGGEVVSTTAFVLGNAHHPRYQGAYFRLVDGNSEAEKAAMFKAALAQQG</sequence>
<reference evidence="1" key="1">
    <citation type="submission" date="2021-07" db="EMBL/GenBank/DDBJ databases">
        <title>Draft genome sequence of carbapenem-resistant Aeromonas spp. in Japan.</title>
        <authorList>
            <person name="Maehana S."/>
            <person name="Suzuki M."/>
            <person name="Kitasato H."/>
        </authorList>
    </citation>
    <scope>NUCLEOTIDE SEQUENCE</scope>
    <source>
        <strain evidence="1">KAM343</strain>
    </source>
</reference>
<accession>A0AAV4YF21</accession>
<dbReference type="Proteomes" id="UP001277183">
    <property type="component" value="Unassembled WGS sequence"/>
</dbReference>
<evidence type="ECO:0000313" key="2">
    <source>
        <dbReference type="EMBL" id="MDX7723110.1"/>
    </source>
</evidence>
<dbReference type="EMBL" id="BPNI01000006">
    <property type="protein sequence ID" value="GJA39817.1"/>
    <property type="molecule type" value="Genomic_DNA"/>
</dbReference>
<dbReference type="Proteomes" id="UP000886939">
    <property type="component" value="Unassembled WGS sequence"/>
</dbReference>
<reference evidence="2" key="2">
    <citation type="submission" date="2023-11" db="EMBL/GenBank/DDBJ databases">
        <title>WGS of Aeromonas in Northern Israel.</title>
        <authorList>
            <person name="Hershko Y."/>
        </authorList>
    </citation>
    <scope>NUCLEOTIDE SEQUENCE</scope>
    <source>
        <strain evidence="2">77416</strain>
    </source>
</reference>
<dbReference type="RefSeq" id="WP_210557487.1">
    <property type="nucleotide sequence ID" value="NZ_BPNB01000016.1"/>
</dbReference>
<dbReference type="AlphaFoldDB" id="A0AAV4YF21"/>
<comment type="caution">
    <text evidence="1">The sequence shown here is derived from an EMBL/GenBank/DDBJ whole genome shotgun (WGS) entry which is preliminary data.</text>
</comment>
<dbReference type="EMBL" id="JAWZVU010000215">
    <property type="protein sequence ID" value="MDX7723110.1"/>
    <property type="molecule type" value="Genomic_DNA"/>
</dbReference>
<organism evidence="1 3">
    <name type="scientific">Aeromonas caviae</name>
    <name type="common">Aeromonas punctata</name>
    <dbReference type="NCBI Taxonomy" id="648"/>
    <lineage>
        <taxon>Bacteria</taxon>
        <taxon>Pseudomonadati</taxon>
        <taxon>Pseudomonadota</taxon>
        <taxon>Gammaproteobacteria</taxon>
        <taxon>Aeromonadales</taxon>
        <taxon>Aeromonadaceae</taxon>
        <taxon>Aeromonas</taxon>
    </lineage>
</organism>